<evidence type="ECO:0000256" key="2">
    <source>
        <dbReference type="ARBA" id="ARBA00022670"/>
    </source>
</evidence>
<organism evidence="9 10">
    <name type="scientific">Dictyobacter aurantiacus</name>
    <dbReference type="NCBI Taxonomy" id="1936993"/>
    <lineage>
        <taxon>Bacteria</taxon>
        <taxon>Bacillati</taxon>
        <taxon>Chloroflexota</taxon>
        <taxon>Ktedonobacteria</taxon>
        <taxon>Ktedonobacterales</taxon>
        <taxon>Dictyobacteraceae</taxon>
        <taxon>Dictyobacter</taxon>
    </lineage>
</organism>
<dbReference type="InterPro" id="IPR001405">
    <property type="entry name" value="UPF0758"/>
</dbReference>
<evidence type="ECO:0000256" key="3">
    <source>
        <dbReference type="ARBA" id="ARBA00022723"/>
    </source>
</evidence>
<comment type="caution">
    <text evidence="9">The sequence shown here is derived from an EMBL/GenBank/DDBJ whole genome shotgun (WGS) entry which is preliminary data.</text>
</comment>
<gene>
    <name evidence="9" type="ORF">KDAU_23650</name>
</gene>
<keyword evidence="2" id="KW-0645">Protease</keyword>
<keyword evidence="3" id="KW-0479">Metal-binding</keyword>
<dbReference type="EMBL" id="BIFQ01000001">
    <property type="protein sequence ID" value="GCE05036.1"/>
    <property type="molecule type" value="Genomic_DNA"/>
</dbReference>
<dbReference type="Gene3D" id="3.40.140.10">
    <property type="entry name" value="Cytidine Deaminase, domain 2"/>
    <property type="match status" value="1"/>
</dbReference>
<comment type="similarity">
    <text evidence="1 7">Belongs to the UPF0758 family.</text>
</comment>
<evidence type="ECO:0000256" key="1">
    <source>
        <dbReference type="ARBA" id="ARBA00010243"/>
    </source>
</evidence>
<dbReference type="Proteomes" id="UP000287224">
    <property type="component" value="Unassembled WGS sequence"/>
</dbReference>
<dbReference type="InterPro" id="IPR010994">
    <property type="entry name" value="RuvA_2-like"/>
</dbReference>
<dbReference type="CDD" id="cd08071">
    <property type="entry name" value="MPN_DUF2466"/>
    <property type="match status" value="1"/>
</dbReference>
<dbReference type="InterPro" id="IPR025657">
    <property type="entry name" value="RadC_JAB"/>
</dbReference>
<dbReference type="PROSITE" id="PS01302">
    <property type="entry name" value="UPF0758"/>
    <property type="match status" value="1"/>
</dbReference>
<dbReference type="InterPro" id="IPR037518">
    <property type="entry name" value="MPN"/>
</dbReference>
<dbReference type="NCBIfam" id="TIGR00608">
    <property type="entry name" value="radc"/>
    <property type="match status" value="1"/>
</dbReference>
<dbReference type="InterPro" id="IPR046778">
    <property type="entry name" value="UPF0758_N"/>
</dbReference>
<evidence type="ECO:0000313" key="10">
    <source>
        <dbReference type="Proteomes" id="UP000287224"/>
    </source>
</evidence>
<accession>A0A401ZDW9</accession>
<dbReference type="InterPro" id="IPR020891">
    <property type="entry name" value="UPF0758_CS"/>
</dbReference>
<dbReference type="PANTHER" id="PTHR30471:SF3">
    <property type="entry name" value="UPF0758 PROTEIN YEES-RELATED"/>
    <property type="match status" value="1"/>
</dbReference>
<keyword evidence="4" id="KW-0378">Hydrolase</keyword>
<dbReference type="NCBIfam" id="NF000642">
    <property type="entry name" value="PRK00024.1"/>
    <property type="match status" value="1"/>
</dbReference>
<evidence type="ECO:0000313" key="9">
    <source>
        <dbReference type="EMBL" id="GCE05036.1"/>
    </source>
</evidence>
<proteinExistence type="inferred from homology"/>
<dbReference type="PANTHER" id="PTHR30471">
    <property type="entry name" value="DNA REPAIR PROTEIN RADC"/>
    <property type="match status" value="1"/>
</dbReference>
<dbReference type="Pfam" id="PF20582">
    <property type="entry name" value="UPF0758_N"/>
    <property type="match status" value="1"/>
</dbReference>
<dbReference type="SUPFAM" id="SSF102712">
    <property type="entry name" value="JAB1/MPN domain"/>
    <property type="match status" value="1"/>
</dbReference>
<dbReference type="SUPFAM" id="SSF47781">
    <property type="entry name" value="RuvA domain 2-like"/>
    <property type="match status" value="1"/>
</dbReference>
<dbReference type="AlphaFoldDB" id="A0A401ZDW9"/>
<evidence type="ECO:0000256" key="7">
    <source>
        <dbReference type="RuleBase" id="RU003797"/>
    </source>
</evidence>
<dbReference type="GO" id="GO:0046872">
    <property type="term" value="F:metal ion binding"/>
    <property type="evidence" value="ECO:0007669"/>
    <property type="project" value="UniProtKB-KW"/>
</dbReference>
<keyword evidence="6" id="KW-0482">Metalloprotease</keyword>
<keyword evidence="5" id="KW-0862">Zinc</keyword>
<evidence type="ECO:0000256" key="4">
    <source>
        <dbReference type="ARBA" id="ARBA00022801"/>
    </source>
</evidence>
<dbReference type="PROSITE" id="PS50249">
    <property type="entry name" value="MPN"/>
    <property type="match status" value="1"/>
</dbReference>
<evidence type="ECO:0000256" key="5">
    <source>
        <dbReference type="ARBA" id="ARBA00022833"/>
    </source>
</evidence>
<dbReference type="GO" id="GO:0008237">
    <property type="term" value="F:metallopeptidase activity"/>
    <property type="evidence" value="ECO:0007669"/>
    <property type="project" value="UniProtKB-KW"/>
</dbReference>
<feature type="domain" description="MPN" evidence="8">
    <location>
        <begin position="141"/>
        <end position="263"/>
    </location>
</feature>
<reference evidence="10" key="1">
    <citation type="submission" date="2018-12" db="EMBL/GenBank/DDBJ databases">
        <title>Tengunoibacter tsumagoiensis gen. nov., sp. nov., Dictyobacter kobayashii sp. nov., D. alpinus sp. nov., and D. joshuensis sp. nov. and description of Dictyobacteraceae fam. nov. within the order Ktedonobacterales isolated from Tengu-no-mugimeshi.</title>
        <authorList>
            <person name="Wang C.M."/>
            <person name="Zheng Y."/>
            <person name="Sakai Y."/>
            <person name="Toyoda A."/>
            <person name="Minakuchi Y."/>
            <person name="Abe K."/>
            <person name="Yokota A."/>
            <person name="Yabe S."/>
        </authorList>
    </citation>
    <scope>NUCLEOTIDE SEQUENCE [LARGE SCALE GENOMIC DNA]</scope>
    <source>
        <strain evidence="10">S-27</strain>
    </source>
</reference>
<sequence>MIDSTVLNNDMEAMLTDIPAPTSDPEIPMPLSIIKPAYHATVHDMPLDERPRERLQKHGAEMLTTAELLAIILRTGTQRENVIEVANKLITRYGGLAGLVSADLHELGSQHGLGPAKASQLKAALEIGKRLSVLQTEKRYQIRSADDAARLVRMELMYLDHEEMHILLLDTKNQVIECVKRYKGTVNSSVLRIAEIMRPAITRNSPRIIVSHNHPSGDPTPSEEDIEVTYQLAEAGKLLDIELLDHIIIGNPLYISLKEKLNW</sequence>
<keyword evidence="10" id="KW-1185">Reference proteome</keyword>
<evidence type="ECO:0000256" key="6">
    <source>
        <dbReference type="ARBA" id="ARBA00023049"/>
    </source>
</evidence>
<evidence type="ECO:0000259" key="8">
    <source>
        <dbReference type="PROSITE" id="PS50249"/>
    </source>
</evidence>
<dbReference type="GO" id="GO:0006508">
    <property type="term" value="P:proteolysis"/>
    <property type="evidence" value="ECO:0007669"/>
    <property type="project" value="UniProtKB-KW"/>
</dbReference>
<protein>
    <submittedName>
        <fullName evidence="9">UPF0758 protein</fullName>
    </submittedName>
</protein>
<dbReference type="Pfam" id="PF04002">
    <property type="entry name" value="RadC"/>
    <property type="match status" value="1"/>
</dbReference>
<name>A0A401ZDW9_9CHLR</name>